<feature type="domain" description="Rieske" evidence="16">
    <location>
        <begin position="93"/>
        <end position="205"/>
    </location>
</feature>
<keyword evidence="12" id="KW-0411">Iron-sulfur</keyword>
<dbReference type="Pfam" id="PF00355">
    <property type="entry name" value="Rieske"/>
    <property type="match status" value="1"/>
</dbReference>
<feature type="region of interest" description="Disordered" evidence="14">
    <location>
        <begin position="1"/>
        <end position="30"/>
    </location>
</feature>
<keyword evidence="18" id="KW-1185">Reference proteome</keyword>
<dbReference type="InterPro" id="IPR050584">
    <property type="entry name" value="Cholesterol_7-desaturase"/>
</dbReference>
<dbReference type="Gene3D" id="2.102.10.10">
    <property type="entry name" value="Rieske [2Fe-2S] iron-sulphur domain"/>
    <property type="match status" value="1"/>
</dbReference>
<dbReference type="GO" id="GO:0009507">
    <property type="term" value="C:chloroplast"/>
    <property type="evidence" value="ECO:0007669"/>
    <property type="project" value="UniProtKB-SubCell"/>
</dbReference>
<evidence type="ECO:0000256" key="3">
    <source>
        <dbReference type="ARBA" id="ARBA00022528"/>
    </source>
</evidence>
<keyword evidence="10" id="KW-0560">Oxidoreductase</keyword>
<dbReference type="AlphaFoldDB" id="A0AAV1IC98"/>
<dbReference type="InterPro" id="IPR013626">
    <property type="entry name" value="PaO"/>
</dbReference>
<dbReference type="PROSITE" id="PS51296">
    <property type="entry name" value="RIESKE"/>
    <property type="match status" value="1"/>
</dbReference>
<evidence type="ECO:0000256" key="4">
    <source>
        <dbReference type="ARBA" id="ARBA00022640"/>
    </source>
</evidence>
<keyword evidence="11" id="KW-0408">Iron</keyword>
<evidence type="ECO:0000256" key="11">
    <source>
        <dbReference type="ARBA" id="ARBA00023004"/>
    </source>
</evidence>
<dbReference type="PANTHER" id="PTHR21266:SF32">
    <property type="entry name" value="CHOLESTEROL 7-DESATURASE NVD"/>
    <property type="match status" value="1"/>
</dbReference>
<evidence type="ECO:0000256" key="6">
    <source>
        <dbReference type="ARBA" id="ARBA00022714"/>
    </source>
</evidence>
<dbReference type="GO" id="GO:0016020">
    <property type="term" value="C:membrane"/>
    <property type="evidence" value="ECO:0007669"/>
    <property type="project" value="UniProtKB-SubCell"/>
</dbReference>
<dbReference type="GO" id="GO:0010277">
    <property type="term" value="F:chlorophyllide a oxygenase activity"/>
    <property type="evidence" value="ECO:0007669"/>
    <property type="project" value="InterPro"/>
</dbReference>
<keyword evidence="4" id="KW-0934">Plastid</keyword>
<keyword evidence="13 15" id="KW-0472">Membrane</keyword>
<comment type="caution">
    <text evidence="17">The sequence shown here is derived from an EMBL/GenBank/DDBJ whole genome shotgun (WGS) entry which is preliminary data.</text>
</comment>
<dbReference type="Gene3D" id="3.90.380.10">
    <property type="entry name" value="Naphthalene 1,2-dioxygenase Alpha Subunit, Chain A, domain 1"/>
    <property type="match status" value="1"/>
</dbReference>
<evidence type="ECO:0000256" key="12">
    <source>
        <dbReference type="ARBA" id="ARBA00023014"/>
    </source>
</evidence>
<gene>
    <name evidence="17" type="ORF">CVIRNUC_006834</name>
</gene>
<name>A0AAV1IC98_9CHLO</name>
<dbReference type="GO" id="GO:0051537">
    <property type="term" value="F:2 iron, 2 sulfur cluster binding"/>
    <property type="evidence" value="ECO:0007669"/>
    <property type="project" value="UniProtKB-KW"/>
</dbReference>
<evidence type="ECO:0000256" key="5">
    <source>
        <dbReference type="ARBA" id="ARBA00022692"/>
    </source>
</evidence>
<dbReference type="InterPro" id="IPR017941">
    <property type="entry name" value="Rieske_2Fe-2S"/>
</dbReference>
<comment type="subcellular location">
    <subcellularLocation>
        <location evidence="2">Membrane</location>
    </subcellularLocation>
    <subcellularLocation>
        <location evidence="1">Plastid</location>
        <location evidence="1">Chloroplast</location>
    </subcellularLocation>
</comment>
<dbReference type="InterPro" id="IPR036922">
    <property type="entry name" value="Rieske_2Fe-2S_sf"/>
</dbReference>
<feature type="compositionally biased region" description="Polar residues" evidence="14">
    <location>
        <begin position="296"/>
        <end position="311"/>
    </location>
</feature>
<evidence type="ECO:0000256" key="10">
    <source>
        <dbReference type="ARBA" id="ARBA00023002"/>
    </source>
</evidence>
<keyword evidence="8" id="KW-0809">Transit peptide</keyword>
<keyword evidence="7" id="KW-0479">Metal-binding</keyword>
<evidence type="ECO:0000259" key="16">
    <source>
        <dbReference type="PROSITE" id="PS51296"/>
    </source>
</evidence>
<keyword evidence="6" id="KW-0001">2Fe-2S</keyword>
<feature type="transmembrane region" description="Helical" evidence="15">
    <location>
        <begin position="534"/>
        <end position="554"/>
    </location>
</feature>
<evidence type="ECO:0000256" key="9">
    <source>
        <dbReference type="ARBA" id="ARBA00022989"/>
    </source>
</evidence>
<dbReference type="SUPFAM" id="SSF50022">
    <property type="entry name" value="ISP domain"/>
    <property type="match status" value="1"/>
</dbReference>
<dbReference type="SUPFAM" id="SSF55961">
    <property type="entry name" value="Bet v1-like"/>
    <property type="match status" value="1"/>
</dbReference>
<keyword evidence="9 15" id="KW-1133">Transmembrane helix</keyword>
<feature type="region of interest" description="Disordered" evidence="14">
    <location>
        <begin position="285"/>
        <end position="311"/>
    </location>
</feature>
<evidence type="ECO:0000256" key="15">
    <source>
        <dbReference type="SAM" id="Phobius"/>
    </source>
</evidence>
<dbReference type="GO" id="GO:0046872">
    <property type="term" value="F:metal ion binding"/>
    <property type="evidence" value="ECO:0007669"/>
    <property type="project" value="UniProtKB-KW"/>
</dbReference>
<accession>A0AAV1IC98</accession>
<evidence type="ECO:0000256" key="7">
    <source>
        <dbReference type="ARBA" id="ARBA00022723"/>
    </source>
</evidence>
<sequence>MHRANTLPSGTPLHKRLSCPAAAPRAHTSTRLHETVRGWDAVHHHHSSRGSQDFTVTRVASLEAETDQAAERILDVSGVTERKQEPFSWTRQWYPLAFVEYLDPKVPHAKELLGVRLVLWRNAQGAWSCFEDKCPHRLAPLSEGRIEPSDGTLMCSYHGWRFGGDGRCSDIPQALDKKANAIACANQRSCAIARPTKVMQGMVFVWGESGPQAAAEADAMPVPGLPDLEQSEAKPMRSKSGQPMKNFIKSYYRELPYGWEVLAENLQDPSHLPWAHHNVLNRRDDEKSGHYKMSPRTPTLSHTGTDTVSTAGESIRPRVGDVQARAFEFNPPAMIRWYTCYKDQPDPEKDFINLTAFYVIPNGSQKSTVLFNGYFSEEGYKTLPPPARAVFRLRPKWATHLFVHNVFDGDSKILHMQERILAETGTQHESSWRKHYFMPAQADRLVAAFRKWLDMRGGGGPPTKLPQKLPPLVDRQEIFLNRYEQHTKHCPYCSGALKNFQRLHVAVAALGVLCLLALSSALGRGLAPLSPVPAATSAGAVVCLAAWLGISHLLKRFHFIGYNHSEK</sequence>
<evidence type="ECO:0000256" key="8">
    <source>
        <dbReference type="ARBA" id="ARBA00022946"/>
    </source>
</evidence>
<dbReference type="PANTHER" id="PTHR21266">
    <property type="entry name" value="IRON-SULFUR DOMAIN CONTAINING PROTEIN"/>
    <property type="match status" value="1"/>
</dbReference>
<evidence type="ECO:0000256" key="14">
    <source>
        <dbReference type="SAM" id="MobiDB-lite"/>
    </source>
</evidence>
<evidence type="ECO:0000313" key="17">
    <source>
        <dbReference type="EMBL" id="CAK0783635.1"/>
    </source>
</evidence>
<keyword evidence="3" id="KW-0150">Chloroplast</keyword>
<dbReference type="Proteomes" id="UP001314263">
    <property type="component" value="Unassembled WGS sequence"/>
</dbReference>
<proteinExistence type="predicted"/>
<evidence type="ECO:0000256" key="2">
    <source>
        <dbReference type="ARBA" id="ARBA00004370"/>
    </source>
</evidence>
<evidence type="ECO:0000256" key="13">
    <source>
        <dbReference type="ARBA" id="ARBA00023136"/>
    </source>
</evidence>
<dbReference type="Pfam" id="PF08417">
    <property type="entry name" value="PaO"/>
    <property type="match status" value="1"/>
</dbReference>
<dbReference type="EMBL" id="CAUYUE010000009">
    <property type="protein sequence ID" value="CAK0783635.1"/>
    <property type="molecule type" value="Genomic_DNA"/>
</dbReference>
<protein>
    <recommendedName>
        <fullName evidence="16">Rieske domain-containing protein</fullName>
    </recommendedName>
</protein>
<evidence type="ECO:0000313" key="18">
    <source>
        <dbReference type="Proteomes" id="UP001314263"/>
    </source>
</evidence>
<keyword evidence="5 15" id="KW-0812">Transmembrane</keyword>
<organism evidence="17 18">
    <name type="scientific">Coccomyxa viridis</name>
    <dbReference type="NCBI Taxonomy" id="1274662"/>
    <lineage>
        <taxon>Eukaryota</taxon>
        <taxon>Viridiplantae</taxon>
        <taxon>Chlorophyta</taxon>
        <taxon>core chlorophytes</taxon>
        <taxon>Trebouxiophyceae</taxon>
        <taxon>Trebouxiophyceae incertae sedis</taxon>
        <taxon>Coccomyxaceae</taxon>
        <taxon>Coccomyxa</taxon>
    </lineage>
</organism>
<evidence type="ECO:0000256" key="1">
    <source>
        <dbReference type="ARBA" id="ARBA00004229"/>
    </source>
</evidence>
<feature type="transmembrane region" description="Helical" evidence="15">
    <location>
        <begin position="503"/>
        <end position="522"/>
    </location>
</feature>
<reference evidence="17 18" key="1">
    <citation type="submission" date="2023-10" db="EMBL/GenBank/DDBJ databases">
        <authorList>
            <person name="Maclean D."/>
            <person name="Macfadyen A."/>
        </authorList>
    </citation>
    <scope>NUCLEOTIDE SEQUENCE [LARGE SCALE GENOMIC DNA]</scope>
</reference>